<organism evidence="3 4">
    <name type="scientific">Tessaracoccus oleiagri</name>
    <dbReference type="NCBI Taxonomy" id="686624"/>
    <lineage>
        <taxon>Bacteria</taxon>
        <taxon>Bacillati</taxon>
        <taxon>Actinomycetota</taxon>
        <taxon>Actinomycetes</taxon>
        <taxon>Propionibacteriales</taxon>
        <taxon>Propionibacteriaceae</taxon>
        <taxon>Tessaracoccus</taxon>
    </lineage>
</organism>
<gene>
    <name evidence="3" type="ORF">SAMN04488242_1096</name>
</gene>
<dbReference type="Proteomes" id="UP000199475">
    <property type="component" value="Unassembled WGS sequence"/>
</dbReference>
<name>A0A1G9J8K1_9ACTN</name>
<dbReference type="Pfam" id="PF14542">
    <property type="entry name" value="Acetyltransf_CG"/>
    <property type="match status" value="1"/>
</dbReference>
<dbReference type="OrthoDB" id="5405911at2"/>
<proteinExistence type="predicted"/>
<dbReference type="STRING" id="686624.SAMN04488242_1096"/>
<dbReference type="RefSeq" id="WP_093249739.1">
    <property type="nucleotide sequence ID" value="NZ_FNGP01000002.1"/>
</dbReference>
<dbReference type="AlphaFoldDB" id="A0A1G9J8K1"/>
<dbReference type="PROSITE" id="PS51729">
    <property type="entry name" value="GNAT_YJDJ"/>
    <property type="match status" value="1"/>
</dbReference>
<dbReference type="GO" id="GO:0016747">
    <property type="term" value="F:acyltransferase activity, transferring groups other than amino-acyl groups"/>
    <property type="evidence" value="ECO:0007669"/>
    <property type="project" value="InterPro"/>
</dbReference>
<feature type="domain" description="N-acetyltransferase" evidence="1">
    <location>
        <begin position="1"/>
        <end position="95"/>
    </location>
</feature>
<keyword evidence="4" id="KW-1185">Reference proteome</keyword>
<dbReference type="PANTHER" id="PTHR31435:SF10">
    <property type="entry name" value="BSR4717 PROTEIN"/>
    <property type="match status" value="1"/>
</dbReference>
<dbReference type="InterPro" id="IPR031165">
    <property type="entry name" value="GNAT_YJDJ"/>
</dbReference>
<feature type="domain" description="N-acetyltransferase" evidence="2">
    <location>
        <begin position="7"/>
        <end position="94"/>
    </location>
</feature>
<dbReference type="Gene3D" id="3.40.630.30">
    <property type="match status" value="1"/>
</dbReference>
<dbReference type="SUPFAM" id="SSF55729">
    <property type="entry name" value="Acyl-CoA N-acyltransferases (Nat)"/>
    <property type="match status" value="1"/>
</dbReference>
<sequence length="95" mass="10674">MSDVEVSNNADRKRYEAYLDGELAGYAEYMLSNELITFTHTEVGPEFEGRGVGSALVRGALDDVRAAGERKVLPLCPFVKGWMAKHRDYQDLGYR</sequence>
<dbReference type="InterPro" id="IPR016181">
    <property type="entry name" value="Acyl_CoA_acyltransferase"/>
</dbReference>
<protein>
    <submittedName>
        <fullName evidence="3">Uncharacterized protein</fullName>
    </submittedName>
</protein>
<dbReference type="PROSITE" id="PS51186">
    <property type="entry name" value="GNAT"/>
    <property type="match status" value="1"/>
</dbReference>
<accession>A0A1G9J8K1</accession>
<dbReference type="CDD" id="cd04301">
    <property type="entry name" value="NAT_SF"/>
    <property type="match status" value="1"/>
</dbReference>
<dbReference type="InterPro" id="IPR000182">
    <property type="entry name" value="GNAT_dom"/>
</dbReference>
<dbReference type="PANTHER" id="PTHR31435">
    <property type="entry name" value="PROTEIN NATD1"/>
    <property type="match status" value="1"/>
</dbReference>
<dbReference type="InterPro" id="IPR045057">
    <property type="entry name" value="Gcn5-rel_NAT"/>
</dbReference>
<dbReference type="EMBL" id="FNGP01000002">
    <property type="protein sequence ID" value="SDL33798.1"/>
    <property type="molecule type" value="Genomic_DNA"/>
</dbReference>
<evidence type="ECO:0000259" key="2">
    <source>
        <dbReference type="PROSITE" id="PS51729"/>
    </source>
</evidence>
<evidence type="ECO:0000313" key="4">
    <source>
        <dbReference type="Proteomes" id="UP000199475"/>
    </source>
</evidence>
<evidence type="ECO:0000313" key="3">
    <source>
        <dbReference type="EMBL" id="SDL33798.1"/>
    </source>
</evidence>
<reference evidence="3 4" key="1">
    <citation type="submission" date="2016-10" db="EMBL/GenBank/DDBJ databases">
        <authorList>
            <person name="de Groot N.N."/>
        </authorList>
    </citation>
    <scope>NUCLEOTIDE SEQUENCE [LARGE SCALE GENOMIC DNA]</scope>
    <source>
        <strain evidence="3 4">CGMCC 1.9159</strain>
    </source>
</reference>
<evidence type="ECO:0000259" key="1">
    <source>
        <dbReference type="PROSITE" id="PS51186"/>
    </source>
</evidence>